<keyword evidence="1" id="KW-0614">Plasmid</keyword>
<dbReference type="EMBL" id="DQ145546">
    <property type="protein sequence ID" value="ABA56042.1"/>
    <property type="molecule type" value="Genomic_DNA"/>
</dbReference>
<dbReference type="RefSeq" id="WP_012881244.1">
    <property type="nucleotide sequence ID" value="NZ_JAJJBH010000003.1"/>
</dbReference>
<reference evidence="2" key="2">
    <citation type="journal article" date="2011" name="J. Biotechnol.">
        <title>The complete genome sequence of the dominant Sinorhizobium meliloti field isolate SM11 extends the S. meliloti pan-genome.</title>
        <authorList>
            <person name="Schneiker-Bekel S."/>
            <person name="Wibberg D."/>
            <person name="Bekel T."/>
            <person name="Blom J."/>
            <person name="Linke B."/>
            <person name="Neuweger H."/>
            <person name="Stiens M."/>
            <person name="Vorholter F.J."/>
            <person name="Weidner S."/>
            <person name="Goesmann A."/>
            <person name="Puhler A."/>
            <person name="Schluter A."/>
        </authorList>
    </citation>
    <scope>NUCLEOTIDE SEQUENCE [LARGE SCALE GENOMIC DNA]</scope>
    <source>
        <strain evidence="2">SM11</strain>
        <plasmid evidence="2">pSmeSM11a</plasmid>
    </source>
</reference>
<proteinExistence type="predicted"/>
<dbReference type="Proteomes" id="UP000009045">
    <property type="component" value="Plasmid pSmeSM11a"/>
</dbReference>
<evidence type="ECO:0000313" key="1">
    <source>
        <dbReference type="EMBL" id="ABA56042.1"/>
    </source>
</evidence>
<organism evidence="1 2">
    <name type="scientific">Sinorhizobium meliloti (strain SM11)</name>
    <dbReference type="NCBI Taxonomy" id="707241"/>
    <lineage>
        <taxon>Bacteria</taxon>
        <taxon>Pseudomonadati</taxon>
        <taxon>Pseudomonadota</taxon>
        <taxon>Alphaproteobacteria</taxon>
        <taxon>Hyphomicrobiales</taxon>
        <taxon>Rhizobiaceae</taxon>
        <taxon>Sinorhizobium/Ensifer group</taxon>
        <taxon>Sinorhizobium</taxon>
    </lineage>
</organism>
<evidence type="ECO:0000313" key="2">
    <source>
        <dbReference type="Proteomes" id="UP000009045"/>
    </source>
</evidence>
<reference evidence="1 2" key="1">
    <citation type="journal article" date="2006" name="Appl. Environ. Microbiol.">
        <title>Sequence analysis of the 144-kilobase accessory plasmid pSmeSM11a, isolated from a dominant Sinorhizobium meliloti strain identified during a long-term field release experiment.</title>
        <authorList>
            <person name="Stiens M."/>
            <person name="Schneiker S."/>
            <person name="Keller M."/>
            <person name="Kuhn S."/>
            <person name="Puhler A."/>
            <person name="Schluter A."/>
        </authorList>
    </citation>
    <scope>NUCLEOTIDE SEQUENCE [LARGE SCALE GENOMIC DNA]</scope>
    <source>
        <strain evidence="2">SM11</strain>
        <plasmid evidence="1 2">pSmeSM11a</plasmid>
    </source>
</reference>
<name>Q1WLF8_SINMM</name>
<accession>Q1WLF8</accession>
<geneLocation type="plasmid" evidence="1 2">
    <name>pSmeSM11a</name>
</geneLocation>
<protein>
    <submittedName>
        <fullName evidence="1">Uncharacterized protein</fullName>
    </submittedName>
</protein>
<sequence length="507" mass="56254">MTKYGSHILAAARADAIDEYLGYYGPCLTTDLSAYLETTLSIKPAAARQKVSRAKDIKRLAYFPFPRNARFVYLQKDFGSDRFWRSLTKALIDTNSAYGSALAAIRARGGLIPRAHFPIACGAPIQQKKHLSPDIILQRLVQAELVEIQQFDGLGECVTLRQDPTYLAGPAESTRARLFAEEILLAAISTWVRNLGIVSYGKVATRDIVPLPMVGRTAWDLTAPSYLGFLRPAPSSKDGEAGGKSKPGFFAADVLLGSRVDVDGVKPFIRKCQALRGLSRVGPCMQMFVADNYTKEARALLKQHGIVAATPRALFGNEVAEGLRETIHFFRGLAATSRFDPDEFDRIMRVFRRVEGAANQLRGTLLEFMAAEIARRRFGGHVHMNRTYKAANGREAEADVISDDGGKSLVFIECKATNAYSTVPDEQFSRWLQHNVPTLFQVAQNHPDWKNRKIRFEFWASAPLTAESAALYAAAKAEINANRYEIRVRLGDDIMELCEDIGDDAIR</sequence>
<dbReference type="AlphaFoldDB" id="Q1WLF8"/>